<comment type="caution">
    <text evidence="1">The sequence shown here is derived from an EMBL/GenBank/DDBJ whole genome shotgun (WGS) entry which is preliminary data.</text>
</comment>
<dbReference type="AlphaFoldDB" id="A0A2K3L1A4"/>
<dbReference type="PANTHER" id="PTHR11439:SF498">
    <property type="entry name" value="DNAK FAMILY PROTEIN"/>
    <property type="match status" value="1"/>
</dbReference>
<evidence type="ECO:0000313" key="2">
    <source>
        <dbReference type="Proteomes" id="UP000236291"/>
    </source>
</evidence>
<feature type="non-terminal residue" evidence="1">
    <location>
        <position position="1"/>
    </location>
</feature>
<proteinExistence type="predicted"/>
<dbReference type="EMBL" id="ASHM01024447">
    <property type="protein sequence ID" value="PNX72286.1"/>
    <property type="molecule type" value="Genomic_DNA"/>
</dbReference>
<evidence type="ECO:0000313" key="1">
    <source>
        <dbReference type="EMBL" id="PNX72286.1"/>
    </source>
</evidence>
<reference evidence="1 2" key="2">
    <citation type="journal article" date="2017" name="Front. Plant Sci.">
        <title>Gene Classification and Mining of Molecular Markers Useful in Red Clover (Trifolium pratense) Breeding.</title>
        <authorList>
            <person name="Istvanek J."/>
            <person name="Dluhosova J."/>
            <person name="Dluhos P."/>
            <person name="Patkova L."/>
            <person name="Nedelnik J."/>
            <person name="Repkova J."/>
        </authorList>
    </citation>
    <scope>NUCLEOTIDE SEQUENCE [LARGE SCALE GENOMIC DNA]</scope>
    <source>
        <strain evidence="2">cv. Tatra</strain>
        <tissue evidence="1">Young leaves</tissue>
    </source>
</reference>
<organism evidence="1 2">
    <name type="scientific">Trifolium pratense</name>
    <name type="common">Red clover</name>
    <dbReference type="NCBI Taxonomy" id="57577"/>
    <lineage>
        <taxon>Eukaryota</taxon>
        <taxon>Viridiplantae</taxon>
        <taxon>Streptophyta</taxon>
        <taxon>Embryophyta</taxon>
        <taxon>Tracheophyta</taxon>
        <taxon>Spermatophyta</taxon>
        <taxon>Magnoliopsida</taxon>
        <taxon>eudicotyledons</taxon>
        <taxon>Gunneridae</taxon>
        <taxon>Pentapetalae</taxon>
        <taxon>rosids</taxon>
        <taxon>fabids</taxon>
        <taxon>Fabales</taxon>
        <taxon>Fabaceae</taxon>
        <taxon>Papilionoideae</taxon>
        <taxon>50 kb inversion clade</taxon>
        <taxon>NPAAA clade</taxon>
        <taxon>Hologalegina</taxon>
        <taxon>IRL clade</taxon>
        <taxon>Trifolieae</taxon>
        <taxon>Trifolium</taxon>
    </lineage>
</organism>
<name>A0A2K3L1A4_TRIPR</name>
<gene>
    <name evidence="1" type="ORF">L195_g028176</name>
</gene>
<protein>
    <submittedName>
        <fullName evidence="1">Putative copia-type protein</fullName>
    </submittedName>
</protein>
<dbReference type="Proteomes" id="UP000236291">
    <property type="component" value="Unassembled WGS sequence"/>
</dbReference>
<sequence>ELVTPSEKKMKVVAEKLEKEQVMMILRRSMQSNHSYLPNSLSKIWAISISTFDFEIAVKDLELSAVTKSDQAACPESRRPVTVFSILGPSLIRWKSKKQTTVSRASSEAKYRALLRLHVRYSCFFNC</sequence>
<dbReference type="PANTHER" id="PTHR11439">
    <property type="entry name" value="GAG-POL-RELATED RETROTRANSPOSON"/>
    <property type="match status" value="1"/>
</dbReference>
<reference evidence="1 2" key="1">
    <citation type="journal article" date="2014" name="Am. J. Bot.">
        <title>Genome assembly and annotation for red clover (Trifolium pratense; Fabaceae).</title>
        <authorList>
            <person name="Istvanek J."/>
            <person name="Jaros M."/>
            <person name="Krenek A."/>
            <person name="Repkova J."/>
        </authorList>
    </citation>
    <scope>NUCLEOTIDE SEQUENCE [LARGE SCALE GENOMIC DNA]</scope>
    <source>
        <strain evidence="2">cv. Tatra</strain>
        <tissue evidence="1">Young leaves</tissue>
    </source>
</reference>
<accession>A0A2K3L1A4</accession>